<evidence type="ECO:0000256" key="1">
    <source>
        <dbReference type="ARBA" id="ARBA00004123"/>
    </source>
</evidence>
<comment type="subcellular location">
    <subcellularLocation>
        <location evidence="1 6">Nucleus</location>
    </subcellularLocation>
</comment>
<keyword evidence="11" id="KW-1185">Reference proteome</keyword>
<comment type="similarity">
    <text evidence="2 6">Belongs to the GINS4/SLD5 family.</text>
</comment>
<dbReference type="GO" id="GO:0000811">
    <property type="term" value="C:GINS complex"/>
    <property type="evidence" value="ECO:0007669"/>
    <property type="project" value="UniProtKB-UniRule"/>
</dbReference>
<dbReference type="InterPro" id="IPR036224">
    <property type="entry name" value="GINS_bundle-like_dom_sf"/>
</dbReference>
<dbReference type="GeneID" id="18931779"/>
<gene>
    <name evidence="10" type="ORF">MELLADRAFT_71277</name>
</gene>
<reference evidence="11" key="1">
    <citation type="journal article" date="2011" name="Proc. Natl. Acad. Sci. U.S.A.">
        <title>Obligate biotrophy features unraveled by the genomic analysis of rust fungi.</title>
        <authorList>
            <person name="Duplessis S."/>
            <person name="Cuomo C.A."/>
            <person name="Lin Y.-C."/>
            <person name="Aerts A."/>
            <person name="Tisserant E."/>
            <person name="Veneault-Fourrey C."/>
            <person name="Joly D.L."/>
            <person name="Hacquard S."/>
            <person name="Amselem J."/>
            <person name="Cantarel B.L."/>
            <person name="Chiu R."/>
            <person name="Coutinho P.M."/>
            <person name="Feau N."/>
            <person name="Field M."/>
            <person name="Frey P."/>
            <person name="Gelhaye E."/>
            <person name="Goldberg J."/>
            <person name="Grabherr M.G."/>
            <person name="Kodira C.D."/>
            <person name="Kohler A."/>
            <person name="Kuees U."/>
            <person name="Lindquist E.A."/>
            <person name="Lucas S.M."/>
            <person name="Mago R."/>
            <person name="Mauceli E."/>
            <person name="Morin E."/>
            <person name="Murat C."/>
            <person name="Pangilinan J.L."/>
            <person name="Park R."/>
            <person name="Pearson M."/>
            <person name="Quesneville H."/>
            <person name="Rouhier N."/>
            <person name="Sakthikumar S."/>
            <person name="Salamov A.A."/>
            <person name="Schmutz J."/>
            <person name="Selles B."/>
            <person name="Shapiro H."/>
            <person name="Tanguay P."/>
            <person name="Tuskan G.A."/>
            <person name="Henrissat B."/>
            <person name="Van de Peer Y."/>
            <person name="Rouze P."/>
            <person name="Ellis J.G."/>
            <person name="Dodds P.N."/>
            <person name="Schein J.E."/>
            <person name="Zhong S."/>
            <person name="Hamelin R.C."/>
            <person name="Grigoriev I.V."/>
            <person name="Szabo L.J."/>
            <person name="Martin F."/>
        </authorList>
    </citation>
    <scope>NUCLEOTIDE SEQUENCE [LARGE SCALE GENOMIC DNA]</scope>
    <source>
        <strain evidence="11">98AG31 / pathotype 3-4-7</strain>
    </source>
</reference>
<dbReference type="Pfam" id="PF16922">
    <property type="entry name" value="SLD5_C"/>
    <property type="match status" value="1"/>
</dbReference>
<dbReference type="PANTHER" id="PTHR21206:SF0">
    <property type="entry name" value="DNA REPLICATION COMPLEX GINS PROTEIN SLD5"/>
    <property type="match status" value="1"/>
</dbReference>
<feature type="domain" description="GINS subunit" evidence="8">
    <location>
        <begin position="93"/>
        <end position="161"/>
    </location>
</feature>
<evidence type="ECO:0000256" key="7">
    <source>
        <dbReference type="SAM" id="MobiDB-lite"/>
    </source>
</evidence>
<dbReference type="Proteomes" id="UP000001072">
    <property type="component" value="Unassembled WGS sequence"/>
</dbReference>
<dbReference type="OrthoDB" id="338231at2759"/>
<dbReference type="CDD" id="cd11711">
    <property type="entry name" value="GINS_A_Sld5"/>
    <property type="match status" value="1"/>
</dbReference>
<dbReference type="InterPro" id="IPR038749">
    <property type="entry name" value="Sld5_GINS_A"/>
</dbReference>
<organism evidence="11">
    <name type="scientific">Melampsora larici-populina (strain 98AG31 / pathotype 3-4-7)</name>
    <name type="common">Poplar leaf rust fungus</name>
    <dbReference type="NCBI Taxonomy" id="747676"/>
    <lineage>
        <taxon>Eukaryota</taxon>
        <taxon>Fungi</taxon>
        <taxon>Dikarya</taxon>
        <taxon>Basidiomycota</taxon>
        <taxon>Pucciniomycotina</taxon>
        <taxon>Pucciniomycetes</taxon>
        <taxon>Pucciniales</taxon>
        <taxon>Melampsoraceae</taxon>
        <taxon>Melampsora</taxon>
    </lineage>
</organism>
<feature type="region of interest" description="Disordered" evidence="7">
    <location>
        <begin position="1"/>
        <end position="22"/>
    </location>
</feature>
<evidence type="ECO:0000313" key="11">
    <source>
        <dbReference type="Proteomes" id="UP000001072"/>
    </source>
</evidence>
<dbReference type="SUPFAM" id="SSF160059">
    <property type="entry name" value="PriA/YqbF domain"/>
    <property type="match status" value="1"/>
</dbReference>
<dbReference type="PIRSF" id="PIRSF007764">
    <property type="entry name" value="Sld5"/>
    <property type="match status" value="1"/>
</dbReference>
<evidence type="ECO:0000259" key="9">
    <source>
        <dbReference type="Pfam" id="PF16922"/>
    </source>
</evidence>
<dbReference type="HOGENOM" id="CLU_071893_2_1_1"/>
<dbReference type="InterPro" id="IPR008591">
    <property type="entry name" value="GINS_Sld5"/>
</dbReference>
<evidence type="ECO:0000256" key="6">
    <source>
        <dbReference type="PIRNR" id="PIRNR007764"/>
    </source>
</evidence>
<evidence type="ECO:0000256" key="3">
    <source>
        <dbReference type="ARBA" id="ARBA00014804"/>
    </source>
</evidence>
<feature type="compositionally biased region" description="Polar residues" evidence="7">
    <location>
        <begin position="1"/>
        <end position="19"/>
    </location>
</feature>
<dbReference type="GO" id="GO:0006261">
    <property type="term" value="P:DNA-templated DNA replication"/>
    <property type="evidence" value="ECO:0007669"/>
    <property type="project" value="InterPro"/>
</dbReference>
<evidence type="ECO:0000256" key="2">
    <source>
        <dbReference type="ARBA" id="ARBA00008187"/>
    </source>
</evidence>
<dbReference type="Gene3D" id="1.20.58.1030">
    <property type="match status" value="1"/>
</dbReference>
<dbReference type="SUPFAM" id="SSF158573">
    <property type="entry name" value="GINS helical bundle-like"/>
    <property type="match status" value="1"/>
</dbReference>
<evidence type="ECO:0000259" key="8">
    <source>
        <dbReference type="Pfam" id="PF05916"/>
    </source>
</evidence>
<dbReference type="STRING" id="747676.F4REC6"/>
<proteinExistence type="inferred from homology"/>
<dbReference type="Gene3D" id="3.40.5.60">
    <property type="match status" value="1"/>
</dbReference>
<dbReference type="AlphaFoldDB" id="F4REC6"/>
<dbReference type="VEuPathDB" id="FungiDB:MELLADRAFT_71277"/>
<keyword evidence="4 6" id="KW-0235">DNA replication</keyword>
<evidence type="ECO:0000256" key="5">
    <source>
        <dbReference type="ARBA" id="ARBA00023242"/>
    </source>
</evidence>
<keyword evidence="5 6" id="KW-0539">Nucleus</keyword>
<dbReference type="EMBL" id="GL883098">
    <property type="protein sequence ID" value="EGG09067.1"/>
    <property type="molecule type" value="Genomic_DNA"/>
</dbReference>
<evidence type="ECO:0000256" key="4">
    <source>
        <dbReference type="ARBA" id="ARBA00022705"/>
    </source>
</evidence>
<sequence length="245" mass="28210">MSNRPSTSFFDEEPSSSSRHPIINTDESAITDEALGLTDEPAEDSIIPPESLTEELIRHWSNERLAPEVLMHQEPFLETVLDRIKQQSEALEVLLASPDGLSSDEHFRLTLIETEIEQMRYVCKAYARCRMFKLDKYFDYYLSDPDARAKLSQVDIEYCTREQTLVHNLLFSSVLEGLPAKYRAMEEHMIVKPDLDNAVFVIARRTCGPVQLATSERLMLAQNSRHFVRYRTIKSLLENGDVRLI</sequence>
<dbReference type="RefSeq" id="XP_007407427.1">
    <property type="nucleotide sequence ID" value="XM_007407365.1"/>
</dbReference>
<evidence type="ECO:0000313" key="10">
    <source>
        <dbReference type="EMBL" id="EGG09067.1"/>
    </source>
</evidence>
<feature type="domain" description="DNA replication complex GINS protein SLD5 C-terminal" evidence="9">
    <location>
        <begin position="193"/>
        <end position="245"/>
    </location>
</feature>
<dbReference type="PANTHER" id="PTHR21206">
    <property type="entry name" value="SLD5 PROTEIN"/>
    <property type="match status" value="1"/>
</dbReference>
<dbReference type="FunCoup" id="F4REC6">
    <property type="interactions" value="460"/>
</dbReference>
<dbReference type="eggNOG" id="KOG3176">
    <property type="taxonomic scope" value="Eukaryota"/>
</dbReference>
<dbReference type="GO" id="GO:0000727">
    <property type="term" value="P:double-strand break repair via break-induced replication"/>
    <property type="evidence" value="ECO:0007669"/>
    <property type="project" value="TreeGrafter"/>
</dbReference>
<dbReference type="Pfam" id="PF05916">
    <property type="entry name" value="Sld5"/>
    <property type="match status" value="1"/>
</dbReference>
<dbReference type="InterPro" id="IPR021151">
    <property type="entry name" value="GINS_A"/>
</dbReference>
<dbReference type="CDD" id="cd21692">
    <property type="entry name" value="GINS_B_Sld5"/>
    <property type="match status" value="1"/>
</dbReference>
<dbReference type="KEGG" id="mlr:MELLADRAFT_71277"/>
<accession>F4REC6</accession>
<protein>
    <recommendedName>
        <fullName evidence="3 6">DNA replication complex GINS protein SLD5</fullName>
    </recommendedName>
</protein>
<name>F4REC6_MELLP</name>
<dbReference type="InParanoid" id="F4REC6"/>
<comment type="function">
    <text evidence="6">The GINS complex plays an essential role in the initiation of DNA replication.</text>
</comment>
<dbReference type="InterPro" id="IPR031633">
    <property type="entry name" value="SLD5_C"/>
</dbReference>